<evidence type="ECO:0000256" key="3">
    <source>
        <dbReference type="ARBA" id="ARBA00022448"/>
    </source>
</evidence>
<dbReference type="InterPro" id="IPR051906">
    <property type="entry name" value="TolC-like"/>
</dbReference>
<evidence type="ECO:0000256" key="5">
    <source>
        <dbReference type="ARBA" id="ARBA00022692"/>
    </source>
</evidence>
<dbReference type="EMBL" id="JAMOIM010000002">
    <property type="protein sequence ID" value="MCW6507164.1"/>
    <property type="molecule type" value="Genomic_DNA"/>
</dbReference>
<dbReference type="GO" id="GO:0009279">
    <property type="term" value="C:cell outer membrane"/>
    <property type="evidence" value="ECO:0007669"/>
    <property type="project" value="UniProtKB-SubCell"/>
</dbReference>
<reference evidence="9" key="1">
    <citation type="submission" date="2022-05" db="EMBL/GenBank/DDBJ databases">
        <authorList>
            <person name="Pankratov T."/>
        </authorList>
    </citation>
    <scope>NUCLEOTIDE SEQUENCE</scope>
    <source>
        <strain evidence="9">BP6-180914</strain>
    </source>
</reference>
<evidence type="ECO:0000256" key="2">
    <source>
        <dbReference type="ARBA" id="ARBA00007613"/>
    </source>
</evidence>
<evidence type="ECO:0000256" key="4">
    <source>
        <dbReference type="ARBA" id="ARBA00022452"/>
    </source>
</evidence>
<dbReference type="GO" id="GO:1990281">
    <property type="term" value="C:efflux pump complex"/>
    <property type="evidence" value="ECO:0007669"/>
    <property type="project" value="TreeGrafter"/>
</dbReference>
<dbReference type="InterPro" id="IPR003423">
    <property type="entry name" value="OMP_efflux"/>
</dbReference>
<dbReference type="Pfam" id="PF02321">
    <property type="entry name" value="OEP"/>
    <property type="match status" value="2"/>
</dbReference>
<accession>A0AA41YS39</accession>
<dbReference type="AlphaFoldDB" id="A0AA41YS39"/>
<organism evidence="9 10">
    <name type="scientific">Lichenifustis flavocetrariae</name>
    <dbReference type="NCBI Taxonomy" id="2949735"/>
    <lineage>
        <taxon>Bacteria</taxon>
        <taxon>Pseudomonadati</taxon>
        <taxon>Pseudomonadota</taxon>
        <taxon>Alphaproteobacteria</taxon>
        <taxon>Hyphomicrobiales</taxon>
        <taxon>Lichenihabitantaceae</taxon>
        <taxon>Lichenifustis</taxon>
    </lineage>
</organism>
<dbReference type="PANTHER" id="PTHR30026">
    <property type="entry name" value="OUTER MEMBRANE PROTEIN TOLC"/>
    <property type="match status" value="1"/>
</dbReference>
<keyword evidence="5" id="KW-0812">Transmembrane</keyword>
<name>A0AA41YS39_9HYPH</name>
<dbReference type="PANTHER" id="PTHR30026:SF22">
    <property type="entry name" value="OUTER MEMBRANE EFFLUX PROTEIN"/>
    <property type="match status" value="1"/>
</dbReference>
<keyword evidence="6" id="KW-0472">Membrane</keyword>
<feature type="signal peptide" evidence="8">
    <location>
        <begin position="1"/>
        <end position="19"/>
    </location>
</feature>
<keyword evidence="4" id="KW-1134">Transmembrane beta strand</keyword>
<evidence type="ECO:0000256" key="6">
    <source>
        <dbReference type="ARBA" id="ARBA00023136"/>
    </source>
</evidence>
<protein>
    <submittedName>
        <fullName evidence="9">TolC family outer membrane protein</fullName>
    </submittedName>
</protein>
<keyword evidence="10" id="KW-1185">Reference proteome</keyword>
<dbReference type="SUPFAM" id="SSF56954">
    <property type="entry name" value="Outer membrane efflux proteins (OEP)"/>
    <property type="match status" value="1"/>
</dbReference>
<sequence>MAVLLAGVALTGSVVPTFAETLNGALVKAYYNNPSLNAQRAGTRAADENVPIATSGYLPHVAATGDVGYQYSNASGAGTTASSAVSAATGATGNTGSTGVGGATGVGGTAGSTGTTTGLGSTTSSGAAGVADTVPRGVGLQVSQTLFDGLRTTNSVRQAESNVFGSRETLRNTVQSVLQSAAQSYMDVLRDTATLELRNSNIKVLDEQLRQTNDRFKVGEVTRTDVAQAESGLAGARADYYTAQANLQNSIASFRQVVGEQPTRLEPAQPLTRGLPTSLAQAITVSQVEHPNVQAALHNVDVAELQVKIAEGALLPTVSLSGSVAQRYDVSNVAGSSAFVGFVGGAINVPIYEGSAPYATIRQAKESLGQARFQVDVVRDQVRAAVISAWGLLESSRIVVQSDQSAVNASEIALNGVREEARVGQRTTLDVLNAQQTLLNARVALVGAQRDRVVATYAVLSSIGRLSTGILSLNVKEYNPVVHFEQVKDKWVGLRTPDGR</sequence>
<keyword evidence="7" id="KW-0998">Cell outer membrane</keyword>
<dbReference type="Proteomes" id="UP001165667">
    <property type="component" value="Unassembled WGS sequence"/>
</dbReference>
<dbReference type="Gene3D" id="1.20.1600.10">
    <property type="entry name" value="Outer membrane efflux proteins (OEP)"/>
    <property type="match status" value="1"/>
</dbReference>
<gene>
    <name evidence="9" type="ORF">M8523_03920</name>
</gene>
<keyword evidence="3" id="KW-0813">Transport</keyword>
<proteinExistence type="inferred from homology"/>
<comment type="similarity">
    <text evidence="2">Belongs to the outer membrane factor (OMF) (TC 1.B.17) family.</text>
</comment>
<evidence type="ECO:0000313" key="10">
    <source>
        <dbReference type="Proteomes" id="UP001165667"/>
    </source>
</evidence>
<keyword evidence="8" id="KW-0732">Signal</keyword>
<evidence type="ECO:0000256" key="8">
    <source>
        <dbReference type="SAM" id="SignalP"/>
    </source>
</evidence>
<dbReference type="GO" id="GO:0015562">
    <property type="term" value="F:efflux transmembrane transporter activity"/>
    <property type="evidence" value="ECO:0007669"/>
    <property type="project" value="InterPro"/>
</dbReference>
<dbReference type="InterPro" id="IPR010130">
    <property type="entry name" value="T1SS_OMP_TolC"/>
</dbReference>
<evidence type="ECO:0000313" key="9">
    <source>
        <dbReference type="EMBL" id="MCW6507164.1"/>
    </source>
</evidence>
<evidence type="ECO:0000256" key="1">
    <source>
        <dbReference type="ARBA" id="ARBA00004442"/>
    </source>
</evidence>
<dbReference type="GO" id="GO:0015288">
    <property type="term" value="F:porin activity"/>
    <property type="evidence" value="ECO:0007669"/>
    <property type="project" value="TreeGrafter"/>
</dbReference>
<feature type="chain" id="PRO_5041299587" evidence="8">
    <location>
        <begin position="20"/>
        <end position="500"/>
    </location>
</feature>
<comment type="caution">
    <text evidence="9">The sequence shown here is derived from an EMBL/GenBank/DDBJ whole genome shotgun (WGS) entry which is preliminary data.</text>
</comment>
<comment type="subcellular location">
    <subcellularLocation>
        <location evidence="1">Cell outer membrane</location>
    </subcellularLocation>
</comment>
<dbReference type="NCBIfam" id="TIGR01844">
    <property type="entry name" value="type_I_sec_TolC"/>
    <property type="match status" value="1"/>
</dbReference>
<evidence type="ECO:0000256" key="7">
    <source>
        <dbReference type="ARBA" id="ARBA00023237"/>
    </source>
</evidence>